<proteinExistence type="predicted"/>
<dbReference type="Pfam" id="PF00144">
    <property type="entry name" value="Beta-lactamase"/>
    <property type="match status" value="1"/>
</dbReference>
<dbReference type="InterPro" id="IPR001466">
    <property type="entry name" value="Beta-lactam-related"/>
</dbReference>
<dbReference type="Proteomes" id="UP000275368">
    <property type="component" value="Chromosome"/>
</dbReference>
<dbReference type="OrthoDB" id="9797709at2"/>
<dbReference type="EMBL" id="AP019308">
    <property type="protein sequence ID" value="BBH23217.1"/>
    <property type="molecule type" value="Genomic_DNA"/>
</dbReference>
<dbReference type="PANTHER" id="PTHR46825:SF9">
    <property type="entry name" value="BETA-LACTAMASE-RELATED DOMAIN-CONTAINING PROTEIN"/>
    <property type="match status" value="1"/>
</dbReference>
<organism evidence="1 2">
    <name type="scientific">Paenibacillus baekrokdamisoli</name>
    <dbReference type="NCBI Taxonomy" id="1712516"/>
    <lineage>
        <taxon>Bacteria</taxon>
        <taxon>Bacillati</taxon>
        <taxon>Bacillota</taxon>
        <taxon>Bacilli</taxon>
        <taxon>Bacillales</taxon>
        <taxon>Paenibacillaceae</taxon>
        <taxon>Paenibacillus</taxon>
    </lineage>
</organism>
<dbReference type="Gene3D" id="3.40.710.10">
    <property type="entry name" value="DD-peptidase/beta-lactamase superfamily"/>
    <property type="match status" value="1"/>
</dbReference>
<dbReference type="InterPro" id="IPR050491">
    <property type="entry name" value="AmpC-like"/>
</dbReference>
<dbReference type="SUPFAM" id="SSF56601">
    <property type="entry name" value="beta-lactamase/transpeptidase-like"/>
    <property type="match status" value="1"/>
</dbReference>
<dbReference type="RefSeq" id="WP_125662515.1">
    <property type="nucleotide sequence ID" value="NZ_AP019308.1"/>
</dbReference>
<dbReference type="PANTHER" id="PTHR46825">
    <property type="entry name" value="D-ALANYL-D-ALANINE-CARBOXYPEPTIDASE/ENDOPEPTIDASE AMPH"/>
    <property type="match status" value="1"/>
</dbReference>
<dbReference type="KEGG" id="pbk:Back11_45620"/>
<gene>
    <name evidence="1" type="primary">pbp</name>
    <name evidence="1" type="ORF">Back11_45620</name>
</gene>
<sequence>MKKETRLPFELEVRMRHYSVPGIGIAVFHQGQMEYREGYGVMEAETEQKVSADSLFHACSISKMITAIGILRLVQEGVLDLDEDVNRYLVSWRIPDNPYTELKKVTLRSLLAHQAGFVDPKGSFDVYQKQDSFPTPKELLSGQTRYISQPIQVTCVPESQFSYSDAGYSVVEQLIEDVTGESFATVMERLVMAPLGLSRTFFWDGSIQYGAGETDFKAREGAVAGHNKLGRIVEGKRAHYPNLSGAGLWSTPTELAILTNEVIKAWNGDTTSILQPDIARMMLTGYGCNKTVGLGVFLPKADDGEPYLVSKGWGVGFQCMLAAYPRLQSGIVVMTNSEPGKPQEEALVGEVIQAYCTQYKWPGFLDNA</sequence>
<reference evidence="1 2" key="1">
    <citation type="submission" date="2018-11" db="EMBL/GenBank/DDBJ databases">
        <title>Complete genome sequence of Paenibacillus baekrokdamisoli strain KCTC 33723.</title>
        <authorList>
            <person name="Kang S.W."/>
            <person name="Lee K.C."/>
            <person name="Kim K.K."/>
            <person name="Kim J.S."/>
            <person name="Kim D.S."/>
            <person name="Ko S.H."/>
            <person name="Yang S.H."/>
            <person name="Lee J.S."/>
        </authorList>
    </citation>
    <scope>NUCLEOTIDE SEQUENCE [LARGE SCALE GENOMIC DNA]</scope>
    <source>
        <strain evidence="1 2">KCTC 33723</strain>
    </source>
</reference>
<protein>
    <submittedName>
        <fullName evidence="1">Penicillin-binding protein</fullName>
    </submittedName>
</protein>
<keyword evidence="2" id="KW-1185">Reference proteome</keyword>
<dbReference type="AlphaFoldDB" id="A0A3G9IWD1"/>
<dbReference type="InterPro" id="IPR012338">
    <property type="entry name" value="Beta-lactam/transpept-like"/>
</dbReference>
<name>A0A3G9IWD1_9BACL</name>
<accession>A0A3G9IWD1</accession>
<evidence type="ECO:0000313" key="1">
    <source>
        <dbReference type="EMBL" id="BBH23217.1"/>
    </source>
</evidence>
<evidence type="ECO:0000313" key="2">
    <source>
        <dbReference type="Proteomes" id="UP000275368"/>
    </source>
</evidence>